<comment type="caution">
    <text evidence="3">The sequence shown here is derived from an EMBL/GenBank/DDBJ whole genome shotgun (WGS) entry which is preliminary data.</text>
</comment>
<dbReference type="PANTHER" id="PTHR33606:SF3">
    <property type="entry name" value="PROTEIN YCII"/>
    <property type="match status" value="1"/>
</dbReference>
<evidence type="ECO:0000259" key="2">
    <source>
        <dbReference type="Pfam" id="PF03795"/>
    </source>
</evidence>
<evidence type="ECO:0000313" key="3">
    <source>
        <dbReference type="EMBL" id="MBL6761196.1"/>
    </source>
</evidence>
<gene>
    <name evidence="3" type="ORF">ISQ19_00690</name>
</gene>
<protein>
    <submittedName>
        <fullName evidence="3">YciI family protein</fullName>
    </submittedName>
</protein>
<dbReference type="InterPro" id="IPR051807">
    <property type="entry name" value="Sec-metab_biosynth-assoc"/>
</dbReference>
<feature type="domain" description="YCII-related" evidence="2">
    <location>
        <begin position="2"/>
        <end position="85"/>
    </location>
</feature>
<dbReference type="PANTHER" id="PTHR33606">
    <property type="entry name" value="PROTEIN YCII"/>
    <property type="match status" value="1"/>
</dbReference>
<comment type="similarity">
    <text evidence="1">Belongs to the YciI family.</text>
</comment>
<reference evidence="3" key="1">
    <citation type="submission" date="2020-10" db="EMBL/GenBank/DDBJ databases">
        <title>Microbiome of the Black Sea water column analyzed by genome centric metagenomics.</title>
        <authorList>
            <person name="Cabello-Yeves P.J."/>
            <person name="Callieri C."/>
            <person name="Picazo A."/>
            <person name="Mehrshad M."/>
            <person name="Haro-Moreno J.M."/>
            <person name="Roda-Garcia J."/>
            <person name="Dzembekova N."/>
            <person name="Slabakova V."/>
            <person name="Slabakova N."/>
            <person name="Moncheva S."/>
            <person name="Rodriguez-Valera F."/>
        </authorList>
    </citation>
    <scope>NUCLEOTIDE SEQUENCE</scope>
    <source>
        <strain evidence="3">BS307-5m-G5</strain>
    </source>
</reference>
<proteinExistence type="inferred from homology"/>
<name>A0A937HLZ6_9PROT</name>
<dbReference type="Pfam" id="PF03795">
    <property type="entry name" value="YCII"/>
    <property type="match status" value="1"/>
</dbReference>
<dbReference type="InterPro" id="IPR011008">
    <property type="entry name" value="Dimeric_a/b-barrel"/>
</dbReference>
<dbReference type="SUPFAM" id="SSF54909">
    <property type="entry name" value="Dimeric alpha+beta barrel"/>
    <property type="match status" value="1"/>
</dbReference>
<evidence type="ECO:0000313" key="4">
    <source>
        <dbReference type="Proteomes" id="UP000785783"/>
    </source>
</evidence>
<accession>A0A937HLZ6</accession>
<dbReference type="InterPro" id="IPR005545">
    <property type="entry name" value="YCII"/>
</dbReference>
<dbReference type="AlphaFoldDB" id="A0A937HLZ6"/>
<sequence length="97" mass="10653">MYVIMAFDKPDSEALRLDNRGDHVAYVLGHDTVKTAGPFMSDDGDTMIGTLLVLNVESRAEAEAFVADDPYNKAGLFAQVEIRRWAHLIGGLEDPNS</sequence>
<dbReference type="Gene3D" id="3.30.70.1060">
    <property type="entry name" value="Dimeric alpha+beta barrel"/>
    <property type="match status" value="1"/>
</dbReference>
<dbReference type="EMBL" id="JADHOK010000004">
    <property type="protein sequence ID" value="MBL6761196.1"/>
    <property type="molecule type" value="Genomic_DNA"/>
</dbReference>
<evidence type="ECO:0000256" key="1">
    <source>
        <dbReference type="ARBA" id="ARBA00007689"/>
    </source>
</evidence>
<dbReference type="Proteomes" id="UP000785783">
    <property type="component" value="Unassembled WGS sequence"/>
</dbReference>
<organism evidence="3 4">
    <name type="scientific">PS1 clade bacterium</name>
    <dbReference type="NCBI Taxonomy" id="2175152"/>
    <lineage>
        <taxon>Bacteria</taxon>
        <taxon>Pseudomonadati</taxon>
        <taxon>Pseudomonadota</taxon>
        <taxon>Alphaproteobacteria</taxon>
        <taxon>PS1 clade</taxon>
    </lineage>
</organism>